<keyword evidence="9" id="KW-1185">Reference proteome</keyword>
<dbReference type="SUPFAM" id="SSF103473">
    <property type="entry name" value="MFS general substrate transporter"/>
    <property type="match status" value="1"/>
</dbReference>
<dbReference type="Proteomes" id="UP001303473">
    <property type="component" value="Unassembled WGS sequence"/>
</dbReference>
<reference evidence="9" key="1">
    <citation type="journal article" date="2023" name="Mol. Phylogenet. Evol.">
        <title>Genome-scale phylogeny and comparative genomics of the fungal order Sordariales.</title>
        <authorList>
            <person name="Hensen N."/>
            <person name="Bonometti L."/>
            <person name="Westerberg I."/>
            <person name="Brannstrom I.O."/>
            <person name="Guillou S."/>
            <person name="Cros-Aarteil S."/>
            <person name="Calhoun S."/>
            <person name="Haridas S."/>
            <person name="Kuo A."/>
            <person name="Mondo S."/>
            <person name="Pangilinan J."/>
            <person name="Riley R."/>
            <person name="LaButti K."/>
            <person name="Andreopoulos B."/>
            <person name="Lipzen A."/>
            <person name="Chen C."/>
            <person name="Yan M."/>
            <person name="Daum C."/>
            <person name="Ng V."/>
            <person name="Clum A."/>
            <person name="Steindorff A."/>
            <person name="Ohm R.A."/>
            <person name="Martin F."/>
            <person name="Silar P."/>
            <person name="Natvig D.O."/>
            <person name="Lalanne C."/>
            <person name="Gautier V."/>
            <person name="Ament-Velasquez S.L."/>
            <person name="Kruys A."/>
            <person name="Hutchinson M.I."/>
            <person name="Powell A.J."/>
            <person name="Barry K."/>
            <person name="Miller A.N."/>
            <person name="Grigoriev I.V."/>
            <person name="Debuchy R."/>
            <person name="Gladieux P."/>
            <person name="Hiltunen Thoren M."/>
            <person name="Johannesson H."/>
        </authorList>
    </citation>
    <scope>NUCLEOTIDE SEQUENCE [LARGE SCALE GENOMIC DNA]</scope>
    <source>
        <strain evidence="9">CBS 340.73</strain>
    </source>
</reference>
<feature type="transmembrane region" description="Helical" evidence="7">
    <location>
        <begin position="87"/>
        <end position="106"/>
    </location>
</feature>
<dbReference type="GO" id="GO:0008506">
    <property type="term" value="F:sucrose:proton symporter activity"/>
    <property type="evidence" value="ECO:0007669"/>
    <property type="project" value="TreeGrafter"/>
</dbReference>
<feature type="transmembrane region" description="Helical" evidence="7">
    <location>
        <begin position="478"/>
        <end position="502"/>
    </location>
</feature>
<dbReference type="GO" id="GO:0005886">
    <property type="term" value="C:plasma membrane"/>
    <property type="evidence" value="ECO:0007669"/>
    <property type="project" value="TreeGrafter"/>
</dbReference>
<feature type="transmembrane region" description="Helical" evidence="7">
    <location>
        <begin position="336"/>
        <end position="358"/>
    </location>
</feature>
<evidence type="ECO:0000313" key="9">
    <source>
        <dbReference type="Proteomes" id="UP001303473"/>
    </source>
</evidence>
<feature type="transmembrane region" description="Helical" evidence="7">
    <location>
        <begin position="247"/>
        <end position="269"/>
    </location>
</feature>
<dbReference type="AlphaFoldDB" id="A0AAN6NFN4"/>
<keyword evidence="3 7" id="KW-0812">Transmembrane</keyword>
<keyword evidence="4 7" id="KW-1133">Transmembrane helix</keyword>
<feature type="transmembrane region" description="Helical" evidence="7">
    <location>
        <begin position="388"/>
        <end position="411"/>
    </location>
</feature>
<name>A0AAN6NFN4_9PEZI</name>
<feature type="compositionally biased region" description="Basic and acidic residues" evidence="6">
    <location>
        <begin position="8"/>
        <end position="22"/>
    </location>
</feature>
<feature type="compositionally biased region" description="Polar residues" evidence="6">
    <location>
        <begin position="27"/>
        <end position="63"/>
    </location>
</feature>
<evidence type="ECO:0000256" key="3">
    <source>
        <dbReference type="ARBA" id="ARBA00022692"/>
    </source>
</evidence>
<evidence type="ECO:0000256" key="1">
    <source>
        <dbReference type="ARBA" id="ARBA00004141"/>
    </source>
</evidence>
<dbReference type="EMBL" id="MU853758">
    <property type="protein sequence ID" value="KAK3944625.1"/>
    <property type="molecule type" value="Genomic_DNA"/>
</dbReference>
<dbReference type="PANTHER" id="PTHR19432">
    <property type="entry name" value="SUGAR TRANSPORTER"/>
    <property type="match status" value="1"/>
</dbReference>
<feature type="transmembrane region" description="Helical" evidence="7">
    <location>
        <begin position="159"/>
        <end position="177"/>
    </location>
</feature>
<comment type="caution">
    <text evidence="8">The sequence shown here is derived from an EMBL/GenBank/DDBJ whole genome shotgun (WGS) entry which is preliminary data.</text>
</comment>
<feature type="transmembrane region" description="Helical" evidence="7">
    <location>
        <begin position="197"/>
        <end position="217"/>
    </location>
</feature>
<proteinExistence type="predicted"/>
<feature type="transmembrane region" description="Helical" evidence="7">
    <location>
        <begin position="598"/>
        <end position="617"/>
    </location>
</feature>
<evidence type="ECO:0000256" key="7">
    <source>
        <dbReference type="SAM" id="Phobius"/>
    </source>
</evidence>
<feature type="transmembrane region" description="Helical" evidence="7">
    <location>
        <begin position="454"/>
        <end position="472"/>
    </location>
</feature>
<comment type="subcellular location">
    <subcellularLocation>
        <location evidence="1">Membrane</location>
        <topology evidence="1">Multi-pass membrane protein</topology>
    </subcellularLocation>
</comment>
<evidence type="ECO:0000256" key="5">
    <source>
        <dbReference type="ARBA" id="ARBA00023136"/>
    </source>
</evidence>
<evidence type="ECO:0000256" key="2">
    <source>
        <dbReference type="ARBA" id="ARBA00022448"/>
    </source>
</evidence>
<gene>
    <name evidence="8" type="ORF">QBC46DRAFT_157334</name>
</gene>
<dbReference type="Pfam" id="PF13347">
    <property type="entry name" value="MFS_2"/>
    <property type="match status" value="1"/>
</dbReference>
<feature type="transmembrane region" description="Helical" evidence="7">
    <location>
        <begin position="275"/>
        <end position="297"/>
    </location>
</feature>
<protein>
    <submittedName>
        <fullName evidence="8">MFS general substrate transporter</fullName>
    </submittedName>
</protein>
<feature type="region of interest" description="Disordered" evidence="6">
    <location>
        <begin position="626"/>
        <end position="659"/>
    </location>
</feature>
<dbReference type="Gene3D" id="1.20.1250.20">
    <property type="entry name" value="MFS general substrate transporter like domains"/>
    <property type="match status" value="1"/>
</dbReference>
<sequence length="681" mass="74192">MTSPLADLPDRGRPAGDGENHPPSEAGNKQQPHTPRASTEQTGGQQHGQDGLNEQSPLLSPASNEEDGFIDGQTVGDVDEHQTTKSIWYFILLTISIGGLQIAWSVELSNGSPYLLSLGLSKSLMALVWIAGPLSGTLVQPYVGMLSDNCRVRWGKRKPFMLAGAAATIVSLMFLAWTKEIVGGLLGLFGMDRESQGVKVSIIVTAVIWIYILDFAINTVQAAIRAFIVDCAPTHQQEVANAMASRFVGIGNIIGYLAGYVDLPSALWFLGDTQFKDLCALASIALGGTVVLTCLAVRERDPRLEGPPAKDKPGVFAFFRKIFTSIKRLPPQTKKVCTVQFCAWIGFFPMLFYTSSYIGEIYVEPFLEENPNMTDAELNELYERATRVGTFALLIFAITSLATNLFLPFFIAPTYDQPAMEPGAAPGAPAKDYEDEQKSWLDYLVIPGFTLRRAWMFSQVLFTVCMLCTVFVRTVEAATVLIGLVGITWALTLWAPWAIISAEISKRDELRRHQKQQRTSFSPTRGPVAASPSLDGYSSDGNGDRDLDNDEEEADQAGVILGIHNMAIAAPQIIATVVSSVIFKFFQKPRGTPGDHSIAIVLALGGITVLISAFFIARIRDDPVGEPTSTDQMSAVEEGDACSISRPSTSHSRTRSFEQLPRASLERATLVRNKSFGGAEY</sequence>
<feature type="transmembrane region" description="Helical" evidence="7">
    <location>
        <begin position="126"/>
        <end position="147"/>
    </location>
</feature>
<keyword evidence="2" id="KW-0813">Transport</keyword>
<evidence type="ECO:0000256" key="4">
    <source>
        <dbReference type="ARBA" id="ARBA00022989"/>
    </source>
</evidence>
<feature type="region of interest" description="Disordered" evidence="6">
    <location>
        <begin position="1"/>
        <end position="75"/>
    </location>
</feature>
<evidence type="ECO:0000256" key="6">
    <source>
        <dbReference type="SAM" id="MobiDB-lite"/>
    </source>
</evidence>
<keyword evidence="5 7" id="KW-0472">Membrane</keyword>
<organism evidence="8 9">
    <name type="scientific">Diplogelasinospora grovesii</name>
    <dbReference type="NCBI Taxonomy" id="303347"/>
    <lineage>
        <taxon>Eukaryota</taxon>
        <taxon>Fungi</taxon>
        <taxon>Dikarya</taxon>
        <taxon>Ascomycota</taxon>
        <taxon>Pezizomycotina</taxon>
        <taxon>Sordariomycetes</taxon>
        <taxon>Sordariomycetidae</taxon>
        <taxon>Sordariales</taxon>
        <taxon>Diplogelasinosporaceae</taxon>
        <taxon>Diplogelasinospora</taxon>
    </lineage>
</organism>
<dbReference type="PANTHER" id="PTHR19432:SF35">
    <property type="entry name" value="SOLUTE CARRIER FAMILY 45 MEMBER 3 ISOFORM X1"/>
    <property type="match status" value="1"/>
</dbReference>
<feature type="transmembrane region" description="Helical" evidence="7">
    <location>
        <begin position="566"/>
        <end position="586"/>
    </location>
</feature>
<accession>A0AAN6NFN4</accession>
<dbReference type="InterPro" id="IPR036259">
    <property type="entry name" value="MFS_trans_sf"/>
</dbReference>
<evidence type="ECO:0000313" key="8">
    <source>
        <dbReference type="EMBL" id="KAK3944625.1"/>
    </source>
</evidence>
<feature type="region of interest" description="Disordered" evidence="6">
    <location>
        <begin position="511"/>
        <end position="551"/>
    </location>
</feature>
<dbReference type="FunFam" id="1.20.1250.20:FF:000593">
    <property type="entry name" value="MFS general substrate transporter"/>
    <property type="match status" value="1"/>
</dbReference>